<sequence>MKKSARMLAAAMAAVMMLTACGSGSAGSTTAAPAGDSKAAETQAEAGTEAKESGAAEGEKAGADGVLKVALILPGKKDDVSFNQAMFQGMQKYVDAHANEIDLKVVENVYEVADIEPALMDFADQGYDVVFGHGFQFMEPIVKVAPNYPDTKFLLGTGYKSVDNSAIYDVSLQSGGYLMGVIAALASQSGKIGVVGGADASEIFRGHEGFKFGAKSVNPDIEIQEVYTGDWTDTAGAKEAAVGMYDSGVDVIWHSGDGIGLGVVQAAKEKDMYCLGNVADQNSLAPDNVLSGVVYQWEAVISGIFDDIRSGSFTGREEADRFYWINAEDGGLSYAPISDPKGWLTDEDKAQIEDTFKKLQAGEIEMPEFTQGEAAK</sequence>
<evidence type="ECO:0000256" key="4">
    <source>
        <dbReference type="ARBA" id="ARBA00022729"/>
    </source>
</evidence>
<evidence type="ECO:0000256" key="3">
    <source>
        <dbReference type="ARBA" id="ARBA00022475"/>
    </source>
</evidence>
<evidence type="ECO:0000313" key="10">
    <source>
        <dbReference type="EMBL" id="SES93779.1"/>
    </source>
</evidence>
<proteinExistence type="inferred from homology"/>
<dbReference type="InterPro" id="IPR028082">
    <property type="entry name" value="Peripla_BP_I"/>
</dbReference>
<comment type="similarity">
    <text evidence="2">Belongs to the BMP lipoprotein family.</text>
</comment>
<dbReference type="AlphaFoldDB" id="A0A1I0AHX6"/>
<evidence type="ECO:0000313" key="11">
    <source>
        <dbReference type="Proteomes" id="UP000198508"/>
    </source>
</evidence>
<feature type="signal peptide" evidence="8">
    <location>
        <begin position="1"/>
        <end position="26"/>
    </location>
</feature>
<keyword evidence="11" id="KW-1185">Reference proteome</keyword>
<dbReference type="STRING" id="460384.SAMN05216313_10143"/>
<feature type="domain" description="ABC transporter substrate-binding protein PnrA-like" evidence="9">
    <location>
        <begin position="68"/>
        <end position="366"/>
    </location>
</feature>
<evidence type="ECO:0000256" key="2">
    <source>
        <dbReference type="ARBA" id="ARBA00008610"/>
    </source>
</evidence>
<dbReference type="Gene3D" id="3.40.50.2300">
    <property type="match status" value="2"/>
</dbReference>
<dbReference type="PANTHER" id="PTHR34296">
    <property type="entry name" value="TRANSCRIPTIONAL ACTIVATOR PROTEIN MED"/>
    <property type="match status" value="1"/>
</dbReference>
<dbReference type="GO" id="GO:0005886">
    <property type="term" value="C:plasma membrane"/>
    <property type="evidence" value="ECO:0007669"/>
    <property type="project" value="UniProtKB-SubCell"/>
</dbReference>
<accession>A0A1I0AHX6</accession>
<dbReference type="InterPro" id="IPR050957">
    <property type="entry name" value="BMP_lipoprotein"/>
</dbReference>
<dbReference type="CDD" id="cd06304">
    <property type="entry name" value="PBP1_BmpA_Med_PnrA-like"/>
    <property type="match status" value="1"/>
</dbReference>
<feature type="compositionally biased region" description="Basic and acidic residues" evidence="7">
    <location>
        <begin position="48"/>
        <end position="59"/>
    </location>
</feature>
<keyword evidence="5" id="KW-0472">Membrane</keyword>
<name>A0A1I0AHX6_9FIRM</name>
<keyword evidence="6" id="KW-0449">Lipoprotein</keyword>
<reference evidence="11" key="1">
    <citation type="submission" date="2016-10" db="EMBL/GenBank/DDBJ databases">
        <authorList>
            <person name="Varghese N."/>
            <person name="Submissions S."/>
        </authorList>
    </citation>
    <scope>NUCLEOTIDE SEQUENCE [LARGE SCALE GENOMIC DNA]</scope>
    <source>
        <strain evidence="11">NLAE-zl-G277</strain>
    </source>
</reference>
<dbReference type="PANTHER" id="PTHR34296:SF2">
    <property type="entry name" value="ABC TRANSPORTER GUANOSINE-BINDING PROTEIN NUPN"/>
    <property type="match status" value="1"/>
</dbReference>
<protein>
    <submittedName>
        <fullName evidence="10">Nucleoside-binding protein</fullName>
    </submittedName>
</protein>
<dbReference type="RefSeq" id="WP_092360321.1">
    <property type="nucleotide sequence ID" value="NZ_DAINWJ010000018.1"/>
</dbReference>
<evidence type="ECO:0000256" key="1">
    <source>
        <dbReference type="ARBA" id="ARBA00004193"/>
    </source>
</evidence>
<organism evidence="10 11">
    <name type="scientific">Enterocloster lavalensis</name>
    <dbReference type="NCBI Taxonomy" id="460384"/>
    <lineage>
        <taxon>Bacteria</taxon>
        <taxon>Bacillati</taxon>
        <taxon>Bacillota</taxon>
        <taxon>Clostridia</taxon>
        <taxon>Lachnospirales</taxon>
        <taxon>Lachnospiraceae</taxon>
        <taxon>Enterocloster</taxon>
    </lineage>
</organism>
<keyword evidence="3" id="KW-1003">Cell membrane</keyword>
<dbReference type="SUPFAM" id="SSF53822">
    <property type="entry name" value="Periplasmic binding protein-like I"/>
    <property type="match status" value="1"/>
</dbReference>
<feature type="chain" id="PRO_5039618789" evidence="8">
    <location>
        <begin position="27"/>
        <end position="376"/>
    </location>
</feature>
<dbReference type="Pfam" id="PF02608">
    <property type="entry name" value="Bmp"/>
    <property type="match status" value="1"/>
</dbReference>
<comment type="subcellular location">
    <subcellularLocation>
        <location evidence="1">Cell membrane</location>
        <topology evidence="1">Lipid-anchor</topology>
    </subcellularLocation>
</comment>
<dbReference type="Proteomes" id="UP000198508">
    <property type="component" value="Unassembled WGS sequence"/>
</dbReference>
<dbReference type="InterPro" id="IPR003760">
    <property type="entry name" value="PnrA-like"/>
</dbReference>
<dbReference type="EMBL" id="FOIM01000001">
    <property type="protein sequence ID" value="SES93779.1"/>
    <property type="molecule type" value="Genomic_DNA"/>
</dbReference>
<dbReference type="PROSITE" id="PS51257">
    <property type="entry name" value="PROKAR_LIPOPROTEIN"/>
    <property type="match status" value="1"/>
</dbReference>
<evidence type="ECO:0000256" key="7">
    <source>
        <dbReference type="SAM" id="MobiDB-lite"/>
    </source>
</evidence>
<feature type="compositionally biased region" description="Low complexity" evidence="7">
    <location>
        <begin position="27"/>
        <end position="47"/>
    </location>
</feature>
<evidence type="ECO:0000259" key="9">
    <source>
        <dbReference type="Pfam" id="PF02608"/>
    </source>
</evidence>
<feature type="region of interest" description="Disordered" evidence="7">
    <location>
        <begin position="27"/>
        <end position="59"/>
    </location>
</feature>
<evidence type="ECO:0000256" key="8">
    <source>
        <dbReference type="SAM" id="SignalP"/>
    </source>
</evidence>
<evidence type="ECO:0000256" key="5">
    <source>
        <dbReference type="ARBA" id="ARBA00023136"/>
    </source>
</evidence>
<keyword evidence="4 8" id="KW-0732">Signal</keyword>
<gene>
    <name evidence="10" type="ORF">SAMN05216313_10143</name>
</gene>
<evidence type="ECO:0000256" key="6">
    <source>
        <dbReference type="ARBA" id="ARBA00023288"/>
    </source>
</evidence>